<evidence type="ECO:0000256" key="2">
    <source>
        <dbReference type="SAM" id="MobiDB-lite"/>
    </source>
</evidence>
<feature type="domain" description="BAT2 N-terminal" evidence="3">
    <location>
        <begin position="17"/>
        <end position="129"/>
    </location>
</feature>
<proteinExistence type="predicted"/>
<dbReference type="AlphaFoldDB" id="A0A3P6S5L6"/>
<evidence type="ECO:0000313" key="5">
    <source>
        <dbReference type="Proteomes" id="UP000271889"/>
    </source>
</evidence>
<dbReference type="GO" id="GO:0030154">
    <property type="term" value="P:cell differentiation"/>
    <property type="evidence" value="ECO:0007669"/>
    <property type="project" value="TreeGrafter"/>
</dbReference>
<dbReference type="Pfam" id="PF07001">
    <property type="entry name" value="BAT2_N"/>
    <property type="match status" value="1"/>
</dbReference>
<dbReference type="PANTHER" id="PTHR14038:SF0">
    <property type="entry name" value="LP18708P"/>
    <property type="match status" value="1"/>
</dbReference>
<name>A0A3P6S5L6_CYLGO</name>
<gene>
    <name evidence="4" type="ORF">CGOC_LOCUS2050</name>
</gene>
<dbReference type="InterPro" id="IPR033184">
    <property type="entry name" value="PRRC2"/>
</dbReference>
<evidence type="ECO:0000313" key="4">
    <source>
        <dbReference type="EMBL" id="VDK51414.1"/>
    </source>
</evidence>
<dbReference type="PANTHER" id="PTHR14038">
    <property type="entry name" value="BAT2 HLA-B-ASSOCIATED TRANSCRIPT 2"/>
    <property type="match status" value="1"/>
</dbReference>
<keyword evidence="1" id="KW-0597">Phosphoprotein</keyword>
<dbReference type="InterPro" id="IPR009738">
    <property type="entry name" value="BAT2_N"/>
</dbReference>
<accession>A0A3P6S5L6</accession>
<feature type="region of interest" description="Disordered" evidence="2">
    <location>
        <begin position="46"/>
        <end position="127"/>
    </location>
</feature>
<evidence type="ECO:0000256" key="1">
    <source>
        <dbReference type="ARBA" id="ARBA00022553"/>
    </source>
</evidence>
<evidence type="ECO:0000259" key="3">
    <source>
        <dbReference type="Pfam" id="PF07001"/>
    </source>
</evidence>
<dbReference type="EMBL" id="UYRV01004357">
    <property type="protein sequence ID" value="VDK51414.1"/>
    <property type="molecule type" value="Genomic_DNA"/>
</dbReference>
<dbReference type="OrthoDB" id="1939715at2759"/>
<organism evidence="4 5">
    <name type="scientific">Cylicostephanus goldi</name>
    <name type="common">Nematode worm</name>
    <dbReference type="NCBI Taxonomy" id="71465"/>
    <lineage>
        <taxon>Eukaryota</taxon>
        <taxon>Metazoa</taxon>
        <taxon>Ecdysozoa</taxon>
        <taxon>Nematoda</taxon>
        <taxon>Chromadorea</taxon>
        <taxon>Rhabditida</taxon>
        <taxon>Rhabditina</taxon>
        <taxon>Rhabditomorpha</taxon>
        <taxon>Strongyloidea</taxon>
        <taxon>Strongylidae</taxon>
        <taxon>Cylicostephanus</taxon>
    </lineage>
</organism>
<reference evidence="4 5" key="1">
    <citation type="submission" date="2018-11" db="EMBL/GenBank/DDBJ databases">
        <authorList>
            <consortium name="Pathogen Informatics"/>
        </authorList>
    </citation>
    <scope>NUCLEOTIDE SEQUENCE [LARGE SCALE GENOMIC DNA]</scope>
</reference>
<protein>
    <recommendedName>
        <fullName evidence="3">BAT2 N-terminal domain-containing protein</fullName>
    </recommendedName>
</protein>
<dbReference type="Proteomes" id="UP000271889">
    <property type="component" value="Unassembled WGS sequence"/>
</dbReference>
<keyword evidence="5" id="KW-1185">Reference proteome</keyword>
<sequence length="152" mass="15375">MSSLARGAVGVNKPKPVNVNSLYAGRNLAAGSKPLGKHGLTSVGKSVGVVRRMPPPATLPSLKAENNGQDPTTAVVPQGGTGWCKNETGADPGDAVKASAVSVSGGPDLRPTWAKPSSDVLSSGNTSTREFPTLAVAAQGTDLPHKPPSKLF</sequence>